<dbReference type="AlphaFoldDB" id="A0A542Y7Q1"/>
<name>A0A542Y7Q1_9MICO</name>
<organism evidence="3 4">
    <name type="scientific">Leucobacter komagatae</name>
    <dbReference type="NCBI Taxonomy" id="55969"/>
    <lineage>
        <taxon>Bacteria</taxon>
        <taxon>Bacillati</taxon>
        <taxon>Actinomycetota</taxon>
        <taxon>Actinomycetes</taxon>
        <taxon>Micrococcales</taxon>
        <taxon>Microbacteriaceae</taxon>
        <taxon>Leucobacter</taxon>
    </lineage>
</organism>
<dbReference type="EMBL" id="VFON01000001">
    <property type="protein sequence ID" value="TQL44037.1"/>
    <property type="molecule type" value="Genomic_DNA"/>
</dbReference>
<proteinExistence type="predicted"/>
<keyword evidence="4" id="KW-1185">Reference proteome</keyword>
<protein>
    <submittedName>
        <fullName evidence="3">Uncharacterized protein</fullName>
    </submittedName>
</protein>
<keyword evidence="2" id="KW-1133">Transmembrane helix</keyword>
<accession>A0A542Y7Q1</accession>
<dbReference type="Proteomes" id="UP000319094">
    <property type="component" value="Unassembled WGS sequence"/>
</dbReference>
<feature type="compositionally biased region" description="Polar residues" evidence="1">
    <location>
        <begin position="80"/>
        <end position="92"/>
    </location>
</feature>
<comment type="caution">
    <text evidence="3">The sequence shown here is derived from an EMBL/GenBank/DDBJ whole genome shotgun (WGS) entry which is preliminary data.</text>
</comment>
<dbReference type="RefSeq" id="WP_141887266.1">
    <property type="nucleotide sequence ID" value="NZ_BAAAUY010000019.1"/>
</dbReference>
<reference evidence="3 4" key="1">
    <citation type="submission" date="2019-06" db="EMBL/GenBank/DDBJ databases">
        <title>Sequencing the genomes of 1000 actinobacteria strains.</title>
        <authorList>
            <person name="Klenk H.-P."/>
        </authorList>
    </citation>
    <scope>NUCLEOTIDE SEQUENCE [LARGE SCALE GENOMIC DNA]</scope>
    <source>
        <strain evidence="3 4">DSM 8803</strain>
    </source>
</reference>
<gene>
    <name evidence="3" type="ORF">FB468_2076</name>
</gene>
<feature type="compositionally biased region" description="Basic and acidic residues" evidence="1">
    <location>
        <begin position="97"/>
        <end position="106"/>
    </location>
</feature>
<feature type="region of interest" description="Disordered" evidence="1">
    <location>
        <begin position="80"/>
        <end position="106"/>
    </location>
</feature>
<sequence length="106" mass="11143">METALRRHRVLRACTWIGLVLVLGAWAASIAAQAPWTAWFSVALWGTIGVGVAVRLVRGRAGSSGLIGAGEELNRMYLGRTTSPSISGTAAESSEIGEPRRPGPTV</sequence>
<feature type="transmembrane region" description="Helical" evidence="2">
    <location>
        <begin position="37"/>
        <end position="57"/>
    </location>
</feature>
<evidence type="ECO:0000256" key="1">
    <source>
        <dbReference type="SAM" id="MobiDB-lite"/>
    </source>
</evidence>
<dbReference type="PROSITE" id="PS51318">
    <property type="entry name" value="TAT"/>
    <property type="match status" value="1"/>
</dbReference>
<evidence type="ECO:0000313" key="4">
    <source>
        <dbReference type="Proteomes" id="UP000319094"/>
    </source>
</evidence>
<evidence type="ECO:0000313" key="3">
    <source>
        <dbReference type="EMBL" id="TQL44037.1"/>
    </source>
</evidence>
<dbReference type="InterPro" id="IPR006311">
    <property type="entry name" value="TAT_signal"/>
</dbReference>
<evidence type="ECO:0000256" key="2">
    <source>
        <dbReference type="SAM" id="Phobius"/>
    </source>
</evidence>
<keyword evidence="2" id="KW-0472">Membrane</keyword>
<keyword evidence="2" id="KW-0812">Transmembrane</keyword>